<organism evidence="2 3">
    <name type="scientific">Edaphobacillus lindanitolerans</name>
    <dbReference type="NCBI Taxonomy" id="550447"/>
    <lineage>
        <taxon>Bacteria</taxon>
        <taxon>Bacillati</taxon>
        <taxon>Bacillota</taxon>
        <taxon>Bacilli</taxon>
        <taxon>Bacillales</taxon>
        <taxon>Bacillaceae</taxon>
        <taxon>Edaphobacillus</taxon>
    </lineage>
</organism>
<dbReference type="STRING" id="550447.SAMN05428946_2950"/>
<keyword evidence="1" id="KW-1133">Transmembrane helix</keyword>
<feature type="transmembrane region" description="Helical" evidence="1">
    <location>
        <begin position="193"/>
        <end position="210"/>
    </location>
</feature>
<feature type="transmembrane region" description="Helical" evidence="1">
    <location>
        <begin position="216"/>
        <end position="233"/>
    </location>
</feature>
<gene>
    <name evidence="2" type="ORF">SAMN05428946_2950</name>
</gene>
<accession>A0A1U7PRB3</accession>
<reference evidence="3" key="1">
    <citation type="submission" date="2017-01" db="EMBL/GenBank/DDBJ databases">
        <authorList>
            <person name="Varghese N."/>
            <person name="Submissions S."/>
        </authorList>
    </citation>
    <scope>NUCLEOTIDE SEQUENCE [LARGE SCALE GENOMIC DNA]</scope>
    <source>
        <strain evidence="3">MNA4</strain>
    </source>
</reference>
<dbReference type="Proteomes" id="UP000187550">
    <property type="component" value="Unassembled WGS sequence"/>
</dbReference>
<protein>
    <submittedName>
        <fullName evidence="2">Uncharacterized protein</fullName>
    </submittedName>
</protein>
<dbReference type="PROSITE" id="PS50244">
    <property type="entry name" value="S5A_REDUCTASE"/>
    <property type="match status" value="1"/>
</dbReference>
<evidence type="ECO:0000313" key="3">
    <source>
        <dbReference type="Proteomes" id="UP000187550"/>
    </source>
</evidence>
<dbReference type="RefSeq" id="WP_076760022.1">
    <property type="nucleotide sequence ID" value="NZ_FTPL01000005.1"/>
</dbReference>
<dbReference type="EMBL" id="FTPL01000005">
    <property type="protein sequence ID" value="SIT93112.1"/>
    <property type="molecule type" value="Genomic_DNA"/>
</dbReference>
<feature type="transmembrane region" description="Helical" evidence="1">
    <location>
        <begin position="102"/>
        <end position="122"/>
    </location>
</feature>
<evidence type="ECO:0000256" key="1">
    <source>
        <dbReference type="SAM" id="Phobius"/>
    </source>
</evidence>
<feature type="transmembrane region" description="Helical" evidence="1">
    <location>
        <begin position="167"/>
        <end position="186"/>
    </location>
</feature>
<feature type="transmembrane region" description="Helical" evidence="1">
    <location>
        <begin position="45"/>
        <end position="64"/>
    </location>
</feature>
<feature type="transmembrane region" description="Helical" evidence="1">
    <location>
        <begin position="134"/>
        <end position="155"/>
    </location>
</feature>
<evidence type="ECO:0000313" key="2">
    <source>
        <dbReference type="EMBL" id="SIT93112.1"/>
    </source>
</evidence>
<keyword evidence="1" id="KW-0812">Transmembrane</keyword>
<proteinExistence type="predicted"/>
<dbReference type="AlphaFoldDB" id="A0A1U7PRB3"/>
<dbReference type="OrthoDB" id="5189031at2"/>
<feature type="transmembrane region" description="Helical" evidence="1">
    <location>
        <begin position="76"/>
        <end position="96"/>
    </location>
</feature>
<keyword evidence="3" id="KW-1185">Reference proteome</keyword>
<sequence>MIRQLIMGVALLAAAGFQAAFYLMPAGGHPAAEIAGRLPVIFMPAQFSAVLLLAVYPLLALWVIRFGKNGAGSGVLTMRAGLFIGICLAQIVKLTAWQEVNLFTALLAGFVQIILLAVLYFSYPRRENSPAGRIPISAMFSWSLFCLFAVIHYTLEYYDWSGFGLSDPLWAIITNTLVGAVALHFLHHYGDRTFALVFAWNAAMVAFHNLFEEPFVTAASLFLAAVAVVWVFLDMRKPARRLEPAEDK</sequence>
<name>A0A1U7PRB3_9BACI</name>
<keyword evidence="1" id="KW-0472">Membrane</keyword>